<keyword evidence="4" id="KW-1185">Reference proteome</keyword>
<dbReference type="PANTHER" id="PTHR42957">
    <property type="entry name" value="HELICASE MJ1565-RELATED"/>
    <property type="match status" value="1"/>
</dbReference>
<dbReference type="PANTHER" id="PTHR42957:SF1">
    <property type="entry name" value="HELICASE MJ1565-RELATED"/>
    <property type="match status" value="1"/>
</dbReference>
<evidence type="ECO:0000259" key="2">
    <source>
        <dbReference type="Pfam" id="PF01935"/>
    </source>
</evidence>
<dbReference type="Pfam" id="PF01935">
    <property type="entry name" value="DUF87"/>
    <property type="match status" value="1"/>
</dbReference>
<dbReference type="SUPFAM" id="SSF52540">
    <property type="entry name" value="P-loop containing nucleoside triphosphate hydrolases"/>
    <property type="match status" value="1"/>
</dbReference>
<dbReference type="STRING" id="1129374.AJE_06581"/>
<evidence type="ECO:0000313" key="3">
    <source>
        <dbReference type="EMBL" id="EHR41414.1"/>
    </source>
</evidence>
<dbReference type="RefSeq" id="WP_008950195.1">
    <property type="nucleotide sequence ID" value="NZ_AHTH01000015.1"/>
</dbReference>
<feature type="region of interest" description="Disordered" evidence="1">
    <location>
        <begin position="327"/>
        <end position="371"/>
    </location>
</feature>
<dbReference type="EMBL" id="AHTH01000015">
    <property type="protein sequence ID" value="EHR41414.1"/>
    <property type="molecule type" value="Genomic_DNA"/>
</dbReference>
<feature type="compositionally biased region" description="Low complexity" evidence="1">
    <location>
        <begin position="345"/>
        <end position="365"/>
    </location>
</feature>
<name>H3ZD91_9ALTE</name>
<evidence type="ECO:0000313" key="4">
    <source>
        <dbReference type="Proteomes" id="UP000012046"/>
    </source>
</evidence>
<reference evidence="3 4" key="1">
    <citation type="journal article" date="2012" name="J. Bacteriol.">
        <title>Genome Sequence of Extracellular-Protease-Producing Alishewanella jeotgali Isolated from Traditional Korean Fermented Seafood.</title>
        <authorList>
            <person name="Jung J."/>
            <person name="Chun J."/>
            <person name="Park W."/>
        </authorList>
    </citation>
    <scope>NUCLEOTIDE SEQUENCE [LARGE SCALE GENOMIC DNA]</scope>
    <source>
        <strain evidence="3 4">KCTC 22429</strain>
    </source>
</reference>
<dbReference type="InterPro" id="IPR027417">
    <property type="entry name" value="P-loop_NTPase"/>
</dbReference>
<dbReference type="AlphaFoldDB" id="H3ZD91"/>
<dbReference type="PATRIC" id="fig|1129374.4.peg.1321"/>
<comment type="caution">
    <text evidence="3">The sequence shown here is derived from an EMBL/GenBank/DDBJ whole genome shotgun (WGS) entry which is preliminary data.</text>
</comment>
<feature type="compositionally biased region" description="Low complexity" evidence="1">
    <location>
        <begin position="255"/>
        <end position="273"/>
    </location>
</feature>
<dbReference type="eggNOG" id="COG0433">
    <property type="taxonomic scope" value="Bacteria"/>
</dbReference>
<sequence>MKNELAVQQDELNNLFAEFDDVVLKNALTQLNFLDILPIQTNLNQVLHDIRVRKLTKIVYNKEEDNLDKFTSVFSTLHSSKSSVILIVKGFKSHVDIYIAMKKQESLNASSGFEAVETLDAAMAGNFPGVDISTNLVNKEIYQLLEPLQGTSVNAIAAVSGVPSLKEGSKELFSQGLEKLIDGLRGREYTVLINATPVSLSQLSHVELAYQKIHTTLSVFEQQQISYSENESLAVGQSLTEGITKTLTNTISDTQTLTSGTSKTETTSQSSTKSDIDIKRAISGAISGAAAGAIGAGSVSGGLTAPAGALVGGITGLGMGLFGASKTSSTSESFGTNESKSVAKSTSESNSEAASSSTTRSDTATKGNAKSLQFTEKNRTITSLLSQIDAQLERLEECKSYGMWNWGAYFLGGRELDVKLGAELYSGILRGESSGLERNVINVWSRAFQPQQFDVLQMYLSQLNHPQFLMPTGYTTDLMASTSLVSTKEMALAMGFPRQSLPGIPVIEAANFARSVLRIDNNPSHSINIGKVSNLGSVDKAQNVNLDIRSLTSHIFVTGSTGAGKSNAIYAILHKLHKDEGIPFLIVEPAKGEYKAIFGGDESVSVFGTNPKFTPLIKLNPFSFPDGIHVMEHIDRLIEILNAVWPMYAAMPAILKEAVELTYERAGWDLLNSECSSEQISYPDFHDLLAVLPEIINKSDYSQEMKGNYSGALITRVKSLTNGYYSTIFQKDEISPEIIFDQSCIIDLSRVGSSETKSLLMGILFLKLNQHRMANATSHNAGLKHITVLEEAHNLFRRTSTEQGQETANLQGKSVEMIANALAEMRTYGEGFIIADQAPGLLDQAVIRNTNTKIILRLPDFDDRNLVGKAARLNEDQIEELARLQTGCAAVFQNNWVEPVLCQFDEFNEELIKPFTYSAPKEKLVDHRKLALVNSIKEILKQSSDLSNFEPFNNDPSSKKVSHLHQRLIEKLNINTLLDQVPMSQNIDIWINWLSDAIFSVVQKNLLTIREQNELVALVLEVLAVESPNNKPYFDAKVSELRHASKELI</sequence>
<dbReference type="Gene3D" id="3.40.50.300">
    <property type="entry name" value="P-loop containing nucleotide triphosphate hydrolases"/>
    <property type="match status" value="2"/>
</dbReference>
<organism evidence="3 4">
    <name type="scientific">Alishewanella jeotgali KCTC 22429</name>
    <dbReference type="NCBI Taxonomy" id="1129374"/>
    <lineage>
        <taxon>Bacteria</taxon>
        <taxon>Pseudomonadati</taxon>
        <taxon>Pseudomonadota</taxon>
        <taxon>Gammaproteobacteria</taxon>
        <taxon>Alteromonadales</taxon>
        <taxon>Alteromonadaceae</taxon>
        <taxon>Alishewanella</taxon>
    </lineage>
</organism>
<proteinExistence type="predicted"/>
<accession>H3ZD91</accession>
<feature type="domain" description="Helicase HerA central" evidence="2">
    <location>
        <begin position="535"/>
        <end position="759"/>
    </location>
</feature>
<feature type="compositionally biased region" description="Polar residues" evidence="1">
    <location>
        <begin position="327"/>
        <end position="344"/>
    </location>
</feature>
<protein>
    <recommendedName>
        <fullName evidence="2">Helicase HerA central domain-containing protein</fullName>
    </recommendedName>
</protein>
<gene>
    <name evidence="3" type="ORF">AJE_06581</name>
</gene>
<dbReference type="InterPro" id="IPR008571">
    <property type="entry name" value="HerA-like"/>
</dbReference>
<evidence type="ECO:0000256" key="1">
    <source>
        <dbReference type="SAM" id="MobiDB-lite"/>
    </source>
</evidence>
<dbReference type="InterPro" id="IPR002789">
    <property type="entry name" value="HerA_central"/>
</dbReference>
<dbReference type="Proteomes" id="UP000012046">
    <property type="component" value="Unassembled WGS sequence"/>
</dbReference>
<feature type="region of interest" description="Disordered" evidence="1">
    <location>
        <begin position="255"/>
        <end position="274"/>
    </location>
</feature>